<evidence type="ECO:0000313" key="1">
    <source>
        <dbReference type="EMBL" id="XCN65405.1"/>
    </source>
</evidence>
<organism evidence="1">
    <name type="scientific">Pseudomonas syringae CC1417</name>
    <dbReference type="NCBI Taxonomy" id="1357272"/>
    <lineage>
        <taxon>Bacteria</taxon>
        <taxon>Pseudomonadati</taxon>
        <taxon>Pseudomonadota</taxon>
        <taxon>Gammaproteobacteria</taxon>
        <taxon>Pseudomonadales</taxon>
        <taxon>Pseudomonadaceae</taxon>
        <taxon>Pseudomonas</taxon>
        <taxon>Pseudomonas syringae</taxon>
    </lineage>
</organism>
<sequence length="84" mass="9858">MRDERGGLPDGTWCSRRGFIQPWVVEKPEPVLIRLFNKEQVILFFPTNVAAQVLMCFEFQSKANVWLGSYNECWYHVQTHDLAI</sequence>
<dbReference type="EMBL" id="CP159361">
    <property type="protein sequence ID" value="XCN65405.1"/>
    <property type="molecule type" value="Genomic_DNA"/>
</dbReference>
<gene>
    <name evidence="1" type="ORF">N011_00165</name>
</gene>
<reference evidence="1" key="1">
    <citation type="journal article" date="2014" name="Genome Announc.">
        <title>Draft Genome Sequences of a Phylogenetically Diverse Suite of Pseudomonas syringae Strains from Multiple Source Populations.</title>
        <authorList>
            <person name="Baltrus D.A."/>
            <person name="Yourstone S."/>
            <person name="Lind A."/>
            <person name="Guilbaud C."/>
            <person name="Sands D.C."/>
            <person name="Jones C.D."/>
            <person name="Morris C.E."/>
            <person name="Dangl J.L."/>
        </authorList>
    </citation>
    <scope>NUCLEOTIDE SEQUENCE</scope>
    <source>
        <strain evidence="1">CC1417</strain>
    </source>
</reference>
<name>A0AAU8LB32_PSESX</name>
<geneLocation type="plasmid" evidence="1">
    <name>pCC1417</name>
</geneLocation>
<proteinExistence type="predicted"/>
<dbReference type="RefSeq" id="WP_024684974.1">
    <property type="nucleotide sequence ID" value="NZ_CP159361.1"/>
</dbReference>
<keyword evidence="1" id="KW-0614">Plasmid</keyword>
<protein>
    <submittedName>
        <fullName evidence="1">Uncharacterized protein</fullName>
    </submittedName>
</protein>
<dbReference type="AlphaFoldDB" id="A0AAU8LB32"/>
<accession>A0AAU8LB32</accession>
<reference evidence="1" key="2">
    <citation type="submission" date="2024-07" db="EMBL/GenBank/DDBJ databases">
        <title>A complete genome sequence for Pseudomonas syringae CC1417.</title>
        <authorList>
            <person name="Baltrus D.A."/>
        </authorList>
    </citation>
    <scope>NUCLEOTIDE SEQUENCE</scope>
    <source>
        <strain evidence="1">CC1417</strain>
        <plasmid evidence="1">pCC1417</plasmid>
    </source>
</reference>